<dbReference type="EMBL" id="JBGMDY010000002">
    <property type="protein sequence ID" value="KAL2344674.1"/>
    <property type="molecule type" value="Genomic_DNA"/>
</dbReference>
<name>A0ABD1N9A9_9FABA</name>
<accession>A0ABD1N9A9</accession>
<dbReference type="Proteomes" id="UP001603857">
    <property type="component" value="Unassembled WGS sequence"/>
</dbReference>
<comment type="caution">
    <text evidence="1">The sequence shown here is derived from an EMBL/GenBank/DDBJ whole genome shotgun (WGS) entry which is preliminary data.</text>
</comment>
<evidence type="ECO:0000313" key="1">
    <source>
        <dbReference type="EMBL" id="KAL2344674.1"/>
    </source>
</evidence>
<reference evidence="1 2" key="1">
    <citation type="submission" date="2024-08" db="EMBL/GenBank/DDBJ databases">
        <title>Insights into the chromosomal genome structure of Flemingia macrophylla.</title>
        <authorList>
            <person name="Ding Y."/>
            <person name="Zhao Y."/>
            <person name="Bi W."/>
            <person name="Wu M."/>
            <person name="Zhao G."/>
            <person name="Gong Y."/>
            <person name="Li W."/>
            <person name="Zhang P."/>
        </authorList>
    </citation>
    <scope>NUCLEOTIDE SEQUENCE [LARGE SCALE GENOMIC DNA]</scope>
    <source>
        <strain evidence="1">DYQJB</strain>
        <tissue evidence="1">Leaf</tissue>
    </source>
</reference>
<proteinExistence type="predicted"/>
<protein>
    <submittedName>
        <fullName evidence="1">Uncharacterized protein</fullName>
    </submittedName>
</protein>
<organism evidence="1 2">
    <name type="scientific">Flemingia macrophylla</name>
    <dbReference type="NCBI Taxonomy" id="520843"/>
    <lineage>
        <taxon>Eukaryota</taxon>
        <taxon>Viridiplantae</taxon>
        <taxon>Streptophyta</taxon>
        <taxon>Embryophyta</taxon>
        <taxon>Tracheophyta</taxon>
        <taxon>Spermatophyta</taxon>
        <taxon>Magnoliopsida</taxon>
        <taxon>eudicotyledons</taxon>
        <taxon>Gunneridae</taxon>
        <taxon>Pentapetalae</taxon>
        <taxon>rosids</taxon>
        <taxon>fabids</taxon>
        <taxon>Fabales</taxon>
        <taxon>Fabaceae</taxon>
        <taxon>Papilionoideae</taxon>
        <taxon>50 kb inversion clade</taxon>
        <taxon>NPAAA clade</taxon>
        <taxon>indigoferoid/millettioid clade</taxon>
        <taxon>Phaseoleae</taxon>
        <taxon>Flemingia</taxon>
    </lineage>
</organism>
<evidence type="ECO:0000313" key="2">
    <source>
        <dbReference type="Proteomes" id="UP001603857"/>
    </source>
</evidence>
<sequence>MSLTLSFPKFVYIGALEIIEKAKVAGLDLVIGGLVGTRLVMGFVGQHAAGIGYDPILEGYEVCNLMTLLLISLEQFQVSLISLQMLWDVVDSFPWDNIA</sequence>
<gene>
    <name evidence="1" type="ORF">Fmac_005959</name>
</gene>
<dbReference type="AlphaFoldDB" id="A0ABD1N9A9"/>
<keyword evidence="2" id="KW-1185">Reference proteome</keyword>